<proteinExistence type="predicted"/>
<protein>
    <submittedName>
        <fullName evidence="2">Uncharacterized protein</fullName>
    </submittedName>
</protein>
<dbReference type="Proteomes" id="UP001300692">
    <property type="component" value="Unassembled WGS sequence"/>
</dbReference>
<evidence type="ECO:0000313" key="3">
    <source>
        <dbReference type="Proteomes" id="UP001300692"/>
    </source>
</evidence>
<comment type="caution">
    <text evidence="2">The sequence shown here is derived from an EMBL/GenBank/DDBJ whole genome shotgun (WGS) entry which is preliminary data.</text>
</comment>
<evidence type="ECO:0000256" key="1">
    <source>
        <dbReference type="SAM" id="Coils"/>
    </source>
</evidence>
<evidence type="ECO:0000313" key="2">
    <source>
        <dbReference type="EMBL" id="MCV9386067.1"/>
    </source>
</evidence>
<keyword evidence="3" id="KW-1185">Reference proteome</keyword>
<gene>
    <name evidence="2" type="ORF">N7U62_05300</name>
</gene>
<organism evidence="2 3">
    <name type="scientific">Reichenbachiella ulvae</name>
    <dbReference type="NCBI Taxonomy" id="2980104"/>
    <lineage>
        <taxon>Bacteria</taxon>
        <taxon>Pseudomonadati</taxon>
        <taxon>Bacteroidota</taxon>
        <taxon>Cytophagia</taxon>
        <taxon>Cytophagales</taxon>
        <taxon>Reichenbachiellaceae</taxon>
        <taxon>Reichenbachiella</taxon>
    </lineage>
</organism>
<reference evidence="2 3" key="1">
    <citation type="submission" date="2022-10" db="EMBL/GenBank/DDBJ databases">
        <title>Comparative genomics and taxonomic characterization of three novel marine species of genus Reichenbachiella exhibiting antioxidant and polysaccharide degradation activities.</title>
        <authorList>
            <person name="Muhammad N."/>
            <person name="Lee Y.-J."/>
            <person name="Ko J."/>
            <person name="Kim S.-G."/>
        </authorList>
    </citation>
    <scope>NUCLEOTIDE SEQUENCE [LARGE SCALE GENOMIC DNA]</scope>
    <source>
        <strain evidence="2 3">ABR2-5</strain>
    </source>
</reference>
<accession>A0ABT3CQY1</accession>
<dbReference type="EMBL" id="JAOYOD010000001">
    <property type="protein sequence ID" value="MCV9386067.1"/>
    <property type="molecule type" value="Genomic_DNA"/>
</dbReference>
<sequence>MRILVVLVLSVLCIQPLVGQMRLTNDMQETEAQLKASTKQVNQFFRRFNGEESTDGNRYYEKDKEFRSTSLRRKYMPVLFDTETGQYDPKETENFVKQITDKKNPEFLDFHQDDWVAEVRTTFNYRGQEVSGLLFMRLQAYGQGYEWIIEDVMFDFINGRFDKDTTESKAFIHPMSHELEFMTLKKALKDNKHSEQYTANDFEPDYLSIFLYELNTGNLKFVTVNDMQLHFFAIEGYYFSLSYFNRTGYNSGWLISSLVPLNSENETKQMKDYIYGKG</sequence>
<feature type="coiled-coil region" evidence="1">
    <location>
        <begin position="20"/>
        <end position="47"/>
    </location>
</feature>
<keyword evidence="1" id="KW-0175">Coiled coil</keyword>
<dbReference type="RefSeq" id="WP_264136852.1">
    <property type="nucleotide sequence ID" value="NZ_JAOYOD010000001.1"/>
</dbReference>
<name>A0ABT3CQY1_9BACT</name>